<dbReference type="SFLD" id="SFLDS00003">
    <property type="entry name" value="Haloacid_Dehalogenase"/>
    <property type="match status" value="1"/>
</dbReference>
<dbReference type="NCBIfam" id="TIGR01509">
    <property type="entry name" value="HAD-SF-IA-v3"/>
    <property type="match status" value="1"/>
</dbReference>
<name>A0A1F6PAC8_9BACT</name>
<dbReference type="Gene3D" id="3.40.50.1000">
    <property type="entry name" value="HAD superfamily/HAD-like"/>
    <property type="match status" value="1"/>
</dbReference>
<dbReference type="SFLD" id="SFLDG01129">
    <property type="entry name" value="C1.5:_HAD__Beta-PGM__Phosphata"/>
    <property type="match status" value="1"/>
</dbReference>
<dbReference type="InterPro" id="IPR023198">
    <property type="entry name" value="PGP-like_dom2"/>
</dbReference>
<dbReference type="PANTHER" id="PTHR18901:SF38">
    <property type="entry name" value="PSEUDOURIDINE-5'-PHOSPHATASE"/>
    <property type="match status" value="1"/>
</dbReference>
<accession>A0A1F6PAC8</accession>
<gene>
    <name evidence="1" type="ORF">A2563_00390</name>
</gene>
<evidence type="ECO:0000313" key="1">
    <source>
        <dbReference type="EMBL" id="OGH93131.1"/>
    </source>
</evidence>
<dbReference type="SUPFAM" id="SSF56784">
    <property type="entry name" value="HAD-like"/>
    <property type="match status" value="1"/>
</dbReference>
<evidence type="ECO:0000313" key="2">
    <source>
        <dbReference type="Proteomes" id="UP000176634"/>
    </source>
</evidence>
<dbReference type="PANTHER" id="PTHR18901">
    <property type="entry name" value="2-DEOXYGLUCOSE-6-PHOSPHATE PHOSPHATASE 2"/>
    <property type="match status" value="1"/>
</dbReference>
<organism evidence="1 2">
    <name type="scientific">Candidatus Magasanikbacteria bacterium RIFOXYD1_FULL_40_23</name>
    <dbReference type="NCBI Taxonomy" id="1798705"/>
    <lineage>
        <taxon>Bacteria</taxon>
        <taxon>Candidatus Magasanikiibacteriota</taxon>
    </lineage>
</organism>
<dbReference type="AlphaFoldDB" id="A0A1F6PAC8"/>
<dbReference type="EMBL" id="MFRA01000002">
    <property type="protein sequence ID" value="OGH93131.1"/>
    <property type="molecule type" value="Genomic_DNA"/>
</dbReference>
<dbReference type="Gene3D" id="1.10.150.240">
    <property type="entry name" value="Putative phosphatase, domain 2"/>
    <property type="match status" value="1"/>
</dbReference>
<dbReference type="Pfam" id="PF00702">
    <property type="entry name" value="Hydrolase"/>
    <property type="match status" value="1"/>
</dbReference>
<reference evidence="1 2" key="1">
    <citation type="journal article" date="2016" name="Nat. Commun.">
        <title>Thousands of microbial genomes shed light on interconnected biogeochemical processes in an aquifer system.</title>
        <authorList>
            <person name="Anantharaman K."/>
            <person name="Brown C.T."/>
            <person name="Hug L.A."/>
            <person name="Sharon I."/>
            <person name="Castelle C.J."/>
            <person name="Probst A.J."/>
            <person name="Thomas B.C."/>
            <person name="Singh A."/>
            <person name="Wilkins M.J."/>
            <person name="Karaoz U."/>
            <person name="Brodie E.L."/>
            <person name="Williams K.H."/>
            <person name="Hubbard S.S."/>
            <person name="Banfield J.F."/>
        </authorList>
    </citation>
    <scope>NUCLEOTIDE SEQUENCE [LARGE SCALE GENOMIC DNA]</scope>
</reference>
<dbReference type="SFLD" id="SFLDG01135">
    <property type="entry name" value="C1.5.6:_HAD__Beta-PGM__Phospha"/>
    <property type="match status" value="1"/>
</dbReference>
<dbReference type="Proteomes" id="UP000176634">
    <property type="component" value="Unassembled WGS sequence"/>
</dbReference>
<proteinExistence type="predicted"/>
<dbReference type="InterPro" id="IPR036412">
    <property type="entry name" value="HAD-like_sf"/>
</dbReference>
<dbReference type="InterPro" id="IPR023214">
    <property type="entry name" value="HAD_sf"/>
</dbReference>
<dbReference type="STRING" id="1798705.A2563_00390"/>
<sequence length="223" mass="25018">MSNFKAILFDMDGTLVDTSLHWLTAYQKFIEKFNVPYVREHVKLVDGKSLLESSQIFKDLYNLPHSVEEILEHKLLTSEDVYKVHALPLIGATDLLKQIKIQDNKKTAVASGASLNRIETIVNRFGWQNYFDTLASTDHVNYAGKPDPAVFLYAAEVLGVAPEDCVVVEDSENGLSAAKRAGMKCVVRHDDRWSIGDYSAADLIVKSLEDKEIYDFLGIKYGS</sequence>
<protein>
    <submittedName>
        <fullName evidence="1">Uncharacterized protein</fullName>
    </submittedName>
</protein>
<dbReference type="InterPro" id="IPR006439">
    <property type="entry name" value="HAD-SF_hydro_IA"/>
</dbReference>
<comment type="caution">
    <text evidence="1">The sequence shown here is derived from an EMBL/GenBank/DDBJ whole genome shotgun (WGS) entry which is preliminary data.</text>
</comment>